<accession>A0A177VG26</accession>
<evidence type="ECO:0000256" key="1">
    <source>
        <dbReference type="SAM" id="MobiDB-lite"/>
    </source>
</evidence>
<feature type="compositionally biased region" description="Low complexity" evidence="1">
    <location>
        <begin position="195"/>
        <end position="213"/>
    </location>
</feature>
<feature type="domain" description="Mtf2-like C-terminal" evidence="2">
    <location>
        <begin position="110"/>
        <end position="181"/>
    </location>
</feature>
<keyword evidence="6" id="KW-1185">Reference proteome</keyword>
<feature type="region of interest" description="Disordered" evidence="1">
    <location>
        <begin position="195"/>
        <end position="230"/>
    </location>
</feature>
<evidence type="ECO:0000313" key="4">
    <source>
        <dbReference type="EMBL" id="KAE8265688.1"/>
    </source>
</evidence>
<dbReference type="PANTHER" id="PTHR39468:SF1">
    <property type="entry name" value="MTF2-LIKE C-TERMINAL DOMAIN-CONTAINING PROTEIN"/>
    <property type="match status" value="1"/>
</dbReference>
<reference evidence="4" key="1">
    <citation type="submission" date="2016-04" db="EMBL/GenBank/DDBJ databases">
        <authorList>
            <person name="Nguyen H.D."/>
            <person name="Kesanakurti P."/>
            <person name="Cullis J."/>
            <person name="Levesque C.A."/>
            <person name="Hambleton S."/>
        </authorList>
    </citation>
    <scope>NUCLEOTIDE SEQUENCE</scope>
    <source>
        <strain evidence="4">DAOMC 238032</strain>
    </source>
</reference>
<sequence length="329" mass="35707">MKSIFPAAYTRRCLCQTAADLAPSTPWRQQQQQVRLASQLQPRSRYGRLREGTAAQASPYEVDIKMDEVKEALNACGTVQKTWDWALTNLWGVSPAAPAGPGQGQAPYGIETAFYAPALHSLFLHFRDSLRSPHAALSVLEFTRARSTESLVLGSTPALYADVVKLHWSLRRDLAGVRDTVRAAKRIGILSSSRGSAADASSSSAASSSSSSGRYERGSRTGGTNEDDVLRTQVEIALDEARREALTGGSSSSSSSSILDDDGDEDFMMGSDEYSGEAESSRSDGRRSQGRQQPRKRARTMQAELPWAQQHQLALADEIGQLLNNPDAQ</sequence>
<reference evidence="3" key="3">
    <citation type="submission" date="2020-10" db="EMBL/GenBank/DDBJ databases">
        <authorList>
            <person name="Sedaghatjoo S."/>
        </authorList>
    </citation>
    <scope>NUCLEOTIDE SEQUENCE</scope>
    <source>
        <strain evidence="3">AZH3</strain>
    </source>
</reference>
<evidence type="ECO:0000313" key="5">
    <source>
        <dbReference type="Proteomes" id="UP000077671"/>
    </source>
</evidence>
<dbReference type="InterPro" id="IPR043837">
    <property type="entry name" value="Mtf2-like_C"/>
</dbReference>
<gene>
    <name evidence="4" type="ORF">A4X03_0g113</name>
    <name evidence="3" type="ORF">JKIAZH3_G3760</name>
</gene>
<organism evidence="4 5">
    <name type="scientific">Tilletia caries</name>
    <name type="common">wheat bunt fungus</name>
    <dbReference type="NCBI Taxonomy" id="13290"/>
    <lineage>
        <taxon>Eukaryota</taxon>
        <taxon>Fungi</taxon>
        <taxon>Dikarya</taxon>
        <taxon>Basidiomycota</taxon>
        <taxon>Ustilaginomycotina</taxon>
        <taxon>Exobasidiomycetes</taxon>
        <taxon>Tilletiales</taxon>
        <taxon>Tilletiaceae</taxon>
        <taxon>Tilletia</taxon>
    </lineage>
</organism>
<feature type="region of interest" description="Disordered" evidence="1">
    <location>
        <begin position="243"/>
        <end position="309"/>
    </location>
</feature>
<evidence type="ECO:0000313" key="3">
    <source>
        <dbReference type="EMBL" id="CAD6960627.1"/>
    </source>
</evidence>
<dbReference type="Proteomes" id="UP000836402">
    <property type="component" value="Unassembled WGS sequence"/>
</dbReference>
<dbReference type="Proteomes" id="UP000077671">
    <property type="component" value="Unassembled WGS sequence"/>
</dbReference>
<dbReference type="Pfam" id="PF19189">
    <property type="entry name" value="Mtf2"/>
    <property type="match status" value="1"/>
</dbReference>
<name>A0A177VG26_9BASI</name>
<reference evidence="4" key="2">
    <citation type="journal article" date="2019" name="IMA Fungus">
        <title>Genome sequencing and comparison of five Tilletia species to identify candidate genes for the detection of regulated species infecting wheat.</title>
        <authorList>
            <person name="Nguyen H.D.T."/>
            <person name="Sultana T."/>
            <person name="Kesanakurti P."/>
            <person name="Hambleton S."/>
        </authorList>
    </citation>
    <scope>NUCLEOTIDE SEQUENCE</scope>
    <source>
        <strain evidence="4">DAOMC 238032</strain>
    </source>
</reference>
<comment type="caution">
    <text evidence="4">The sequence shown here is derived from an EMBL/GenBank/DDBJ whole genome shotgun (WGS) entry which is preliminary data.</text>
</comment>
<dbReference type="EMBL" id="CAJHJG010006901">
    <property type="protein sequence ID" value="CAD6960627.1"/>
    <property type="molecule type" value="Genomic_DNA"/>
</dbReference>
<dbReference type="GO" id="GO:0005739">
    <property type="term" value="C:mitochondrion"/>
    <property type="evidence" value="ECO:0007669"/>
    <property type="project" value="InterPro"/>
</dbReference>
<evidence type="ECO:0000313" key="6">
    <source>
        <dbReference type="Proteomes" id="UP000836402"/>
    </source>
</evidence>
<dbReference type="PANTHER" id="PTHR39468">
    <property type="entry name" value="CHROMOSOME 7, WHOLE GENOME SHOTGUN SEQUENCE"/>
    <property type="match status" value="1"/>
</dbReference>
<dbReference type="AlphaFoldDB" id="A0A177VG26"/>
<proteinExistence type="predicted"/>
<evidence type="ECO:0000259" key="2">
    <source>
        <dbReference type="Pfam" id="PF19189"/>
    </source>
</evidence>
<protein>
    <recommendedName>
        <fullName evidence="2">Mtf2-like C-terminal domain-containing protein</fullName>
    </recommendedName>
</protein>
<dbReference type="EMBL" id="LWDD02000005">
    <property type="protein sequence ID" value="KAE8265688.1"/>
    <property type="molecule type" value="Genomic_DNA"/>
</dbReference>
<dbReference type="InterPro" id="IPR040009">
    <property type="entry name" value="Mtf2/C5D6.12-like"/>
</dbReference>